<dbReference type="SMART" id="SM00164">
    <property type="entry name" value="TBC"/>
    <property type="match status" value="1"/>
</dbReference>
<protein>
    <submittedName>
        <fullName evidence="2">TBC1 domain family member 2A</fullName>
    </submittedName>
</protein>
<dbReference type="Proteomes" id="UP000298787">
    <property type="component" value="Chromosome 7"/>
</dbReference>
<accession>A0A4U5UE91</accession>
<dbReference type="Pfam" id="PF23436">
    <property type="entry name" value="RabGap-TBC_2"/>
    <property type="match status" value="1"/>
</dbReference>
<dbReference type="GO" id="GO:0005096">
    <property type="term" value="F:GTPase activator activity"/>
    <property type="evidence" value="ECO:0007669"/>
    <property type="project" value="TreeGrafter"/>
</dbReference>
<dbReference type="STRING" id="240159.A0A4U5UE91"/>
<name>A0A4U5UE91_COLLU</name>
<dbReference type="PANTHER" id="PTHR47219:SF9">
    <property type="entry name" value="GTPASE ACTIVATING PROTEIN AND CENTROSOME-ASSOCIATED, ISOFORM B"/>
    <property type="match status" value="1"/>
</dbReference>
<dbReference type="Gene3D" id="1.10.10.750">
    <property type="entry name" value="Ypt/Rab-GAP domain of gyp1p, domain 1"/>
    <property type="match status" value="1"/>
</dbReference>
<reference evidence="2 3" key="1">
    <citation type="submission" date="2019-01" db="EMBL/GenBank/DDBJ databases">
        <title>Genome Assembly of Collichthys lucidus.</title>
        <authorList>
            <person name="Cai M."/>
            <person name="Xiao S."/>
        </authorList>
    </citation>
    <scope>NUCLEOTIDE SEQUENCE [LARGE SCALE GENOMIC DNA]</scope>
    <source>
        <strain evidence="2">JT15FE1705JMU</strain>
        <tissue evidence="2">Muscle</tissue>
    </source>
</reference>
<sequence length="399" mass="44718">MRRRSSSSNASRRSSTVRRRSENLRFDEFGFAVTKRKDRKLHHRCHEYSYPQLGSVRVKELCELLSYWNGASFICRSQIERFIRMGVPPSLRGRVWKCLLGIDSLRETSDFNYQNCLSEVRGPLVDLGVSEYGILSAIATLSETQNDLGLNQQQQQSSSCPEPRYSVDDITLFRQIALDLQRSFPTHRSLMGESPEAIEGQAKLFRVLIAYAKYSPQVGYSQAVGSVVEEVLSAELEVFRKSVKESVGVLSVHFVTPWFLTLFSSLPCWDSVLAVWDLIILHGLSAVFRTALTIIELLEPRLMELSDEAAVLPLLLRVPVDVAQYSVLVPALWNTEVQDWELKLADARVLFSSAGSHDTCLPPVRLLLDPQRSDSAFVLFTGPKQPPTASAALTLPGGL</sequence>
<organism evidence="2 3">
    <name type="scientific">Collichthys lucidus</name>
    <name type="common">Big head croaker</name>
    <name type="synonym">Sciaena lucida</name>
    <dbReference type="NCBI Taxonomy" id="240159"/>
    <lineage>
        <taxon>Eukaryota</taxon>
        <taxon>Metazoa</taxon>
        <taxon>Chordata</taxon>
        <taxon>Craniata</taxon>
        <taxon>Vertebrata</taxon>
        <taxon>Euteleostomi</taxon>
        <taxon>Actinopterygii</taxon>
        <taxon>Neopterygii</taxon>
        <taxon>Teleostei</taxon>
        <taxon>Neoteleostei</taxon>
        <taxon>Acanthomorphata</taxon>
        <taxon>Eupercaria</taxon>
        <taxon>Sciaenidae</taxon>
        <taxon>Collichthys</taxon>
    </lineage>
</organism>
<dbReference type="Gene3D" id="1.10.472.80">
    <property type="entry name" value="Ypt/Rab-GAP domain of gyp1p, domain 3"/>
    <property type="match status" value="1"/>
</dbReference>
<feature type="domain" description="Rab-GAP TBC" evidence="1">
    <location>
        <begin position="86"/>
        <end position="347"/>
    </location>
</feature>
<evidence type="ECO:0000313" key="3">
    <source>
        <dbReference type="Proteomes" id="UP000298787"/>
    </source>
</evidence>
<keyword evidence="3" id="KW-1185">Reference proteome</keyword>
<gene>
    <name evidence="2" type="ORF">D9C73_007051</name>
</gene>
<dbReference type="InterPro" id="IPR050302">
    <property type="entry name" value="Rab_GAP_TBC_domain"/>
</dbReference>
<evidence type="ECO:0000259" key="1">
    <source>
        <dbReference type="PROSITE" id="PS50086"/>
    </source>
</evidence>
<proteinExistence type="predicted"/>
<evidence type="ECO:0000313" key="2">
    <source>
        <dbReference type="EMBL" id="TKS72974.1"/>
    </source>
</evidence>
<dbReference type="PROSITE" id="PS50086">
    <property type="entry name" value="TBC_RABGAP"/>
    <property type="match status" value="1"/>
</dbReference>
<dbReference type="PANTHER" id="PTHR47219">
    <property type="entry name" value="RAB GTPASE-ACTIVATING PROTEIN 1-LIKE"/>
    <property type="match status" value="1"/>
</dbReference>
<dbReference type="EMBL" id="CM014084">
    <property type="protein sequence ID" value="TKS72974.1"/>
    <property type="molecule type" value="Genomic_DNA"/>
</dbReference>
<dbReference type="SUPFAM" id="SSF47923">
    <property type="entry name" value="Ypt/Rab-GAP domain of gyp1p"/>
    <property type="match status" value="2"/>
</dbReference>
<dbReference type="InterPro" id="IPR035969">
    <property type="entry name" value="Rab-GAP_TBC_sf"/>
</dbReference>
<dbReference type="InterPro" id="IPR000195">
    <property type="entry name" value="Rab-GAP-TBC_dom"/>
</dbReference>
<dbReference type="Pfam" id="PF00566">
    <property type="entry name" value="RabGAP-TBC"/>
    <property type="match status" value="1"/>
</dbReference>
<dbReference type="GO" id="GO:0031267">
    <property type="term" value="F:small GTPase binding"/>
    <property type="evidence" value="ECO:0007669"/>
    <property type="project" value="TreeGrafter"/>
</dbReference>
<dbReference type="AlphaFoldDB" id="A0A4U5UE91"/>